<feature type="region of interest" description="Disordered" evidence="1">
    <location>
        <begin position="24"/>
        <end position="43"/>
    </location>
</feature>
<name>A0A4Q9FZ95_9RHOB</name>
<gene>
    <name evidence="3" type="ORF">EYE42_09675</name>
</gene>
<keyword evidence="2" id="KW-0732">Signal</keyword>
<evidence type="ECO:0008006" key="5">
    <source>
        <dbReference type="Google" id="ProtNLM"/>
    </source>
</evidence>
<evidence type="ECO:0000256" key="2">
    <source>
        <dbReference type="SAM" id="SignalP"/>
    </source>
</evidence>
<feature type="chain" id="PRO_5020818982" description="Excinuclease ABC subunit A" evidence="2">
    <location>
        <begin position="25"/>
        <end position="135"/>
    </location>
</feature>
<sequence length="135" mass="14454">MKVSFASTAAAVLIAALCAGPASADPGRGGGQGNGKAKGHGAEARQVVGCPPGLAKKNPPCVPPGQARKQEVRYGTRVGDVLRVGDYIVISDPRRYDLDPRSGWQYYRDDNRIYRVDSDTRRVLAVLNLIDAFTN</sequence>
<feature type="compositionally biased region" description="Gly residues" evidence="1">
    <location>
        <begin position="27"/>
        <end position="36"/>
    </location>
</feature>
<dbReference type="RefSeq" id="WP_130991119.1">
    <property type="nucleotide sequence ID" value="NZ_SISK01000006.1"/>
</dbReference>
<evidence type="ECO:0000313" key="3">
    <source>
        <dbReference type="EMBL" id="TBN39917.1"/>
    </source>
</evidence>
<reference evidence="3 4" key="1">
    <citation type="submission" date="2019-02" db="EMBL/GenBank/DDBJ databases">
        <title>Paracoccus subflavus sp. nov., isolated from marine sediment of the Pacific Ocean.</title>
        <authorList>
            <person name="Zhang G."/>
        </authorList>
    </citation>
    <scope>NUCLEOTIDE SEQUENCE [LARGE SCALE GENOMIC DNA]</scope>
    <source>
        <strain evidence="3 4">GY0581</strain>
    </source>
</reference>
<protein>
    <recommendedName>
        <fullName evidence="5">Excinuclease ABC subunit A</fullName>
    </recommendedName>
</protein>
<evidence type="ECO:0000313" key="4">
    <source>
        <dbReference type="Proteomes" id="UP000293520"/>
    </source>
</evidence>
<proteinExistence type="predicted"/>
<dbReference type="OrthoDB" id="7666115at2"/>
<dbReference type="AlphaFoldDB" id="A0A4Q9FZ95"/>
<feature type="region of interest" description="Disordered" evidence="1">
    <location>
        <begin position="48"/>
        <end position="70"/>
    </location>
</feature>
<organism evidence="3 4">
    <name type="scientific">Paracoccus subflavus</name>
    <dbReference type="NCBI Taxonomy" id="2528244"/>
    <lineage>
        <taxon>Bacteria</taxon>
        <taxon>Pseudomonadati</taxon>
        <taxon>Pseudomonadota</taxon>
        <taxon>Alphaproteobacteria</taxon>
        <taxon>Rhodobacterales</taxon>
        <taxon>Paracoccaceae</taxon>
        <taxon>Paracoccus</taxon>
    </lineage>
</organism>
<feature type="signal peptide" evidence="2">
    <location>
        <begin position="1"/>
        <end position="24"/>
    </location>
</feature>
<accession>A0A4Q9FZ95</accession>
<comment type="caution">
    <text evidence="3">The sequence shown here is derived from an EMBL/GenBank/DDBJ whole genome shotgun (WGS) entry which is preliminary data.</text>
</comment>
<dbReference type="EMBL" id="SISK01000006">
    <property type="protein sequence ID" value="TBN39917.1"/>
    <property type="molecule type" value="Genomic_DNA"/>
</dbReference>
<keyword evidence="4" id="KW-1185">Reference proteome</keyword>
<dbReference type="Gene3D" id="3.10.450.160">
    <property type="entry name" value="inner membrane protein cigr"/>
    <property type="match status" value="1"/>
</dbReference>
<evidence type="ECO:0000256" key="1">
    <source>
        <dbReference type="SAM" id="MobiDB-lite"/>
    </source>
</evidence>
<dbReference type="Proteomes" id="UP000293520">
    <property type="component" value="Unassembled WGS sequence"/>
</dbReference>